<sequence>MNNTVIFTSTSTPRTNGPNSLRMLSARFPESIRHVLGPFGVFGKHTEPSTSKFSFRMHQELDACFPGVFRTCNMLLECFPNTSRIHMDATFGWSMKIIFNMHNKFLELPNAVPYASVRSRTASMLLEHTECFPNMIRSLPEHPNSYSENKRNGIQPNVIGP</sequence>
<evidence type="ECO:0000256" key="1">
    <source>
        <dbReference type="SAM" id="MobiDB-lite"/>
    </source>
</evidence>
<protein>
    <submittedName>
        <fullName evidence="2">Uncharacterized protein</fullName>
    </submittedName>
</protein>
<feature type="compositionally biased region" description="Polar residues" evidence="1">
    <location>
        <begin position="144"/>
        <end position="155"/>
    </location>
</feature>
<proteinExistence type="predicted"/>
<reference evidence="2" key="1">
    <citation type="submission" date="2020-07" db="EMBL/GenBank/DDBJ databases">
        <title>The High-quality genome of the commercially important snow crab, Chionoecetes opilio.</title>
        <authorList>
            <person name="Jeong J.-H."/>
            <person name="Ryu S."/>
        </authorList>
    </citation>
    <scope>NUCLEOTIDE SEQUENCE</scope>
    <source>
        <strain evidence="2">MADBK_172401_WGS</strain>
        <tissue evidence="2">Digestive gland</tissue>
    </source>
</reference>
<accession>A0A8J4XW64</accession>
<evidence type="ECO:0000313" key="2">
    <source>
        <dbReference type="EMBL" id="KAG0710060.1"/>
    </source>
</evidence>
<evidence type="ECO:0000313" key="3">
    <source>
        <dbReference type="Proteomes" id="UP000770661"/>
    </source>
</evidence>
<keyword evidence="3" id="KW-1185">Reference proteome</keyword>
<feature type="region of interest" description="Disordered" evidence="1">
    <location>
        <begin position="142"/>
        <end position="161"/>
    </location>
</feature>
<name>A0A8J4XW64_CHIOP</name>
<dbReference type="AlphaFoldDB" id="A0A8J4XW64"/>
<dbReference type="EMBL" id="JACEEZ010024563">
    <property type="protein sequence ID" value="KAG0710060.1"/>
    <property type="molecule type" value="Genomic_DNA"/>
</dbReference>
<organism evidence="2 3">
    <name type="scientific">Chionoecetes opilio</name>
    <name type="common">Atlantic snow crab</name>
    <name type="synonym">Cancer opilio</name>
    <dbReference type="NCBI Taxonomy" id="41210"/>
    <lineage>
        <taxon>Eukaryota</taxon>
        <taxon>Metazoa</taxon>
        <taxon>Ecdysozoa</taxon>
        <taxon>Arthropoda</taxon>
        <taxon>Crustacea</taxon>
        <taxon>Multicrustacea</taxon>
        <taxon>Malacostraca</taxon>
        <taxon>Eumalacostraca</taxon>
        <taxon>Eucarida</taxon>
        <taxon>Decapoda</taxon>
        <taxon>Pleocyemata</taxon>
        <taxon>Brachyura</taxon>
        <taxon>Eubrachyura</taxon>
        <taxon>Majoidea</taxon>
        <taxon>Majidae</taxon>
        <taxon>Chionoecetes</taxon>
    </lineage>
</organism>
<comment type="caution">
    <text evidence="2">The sequence shown here is derived from an EMBL/GenBank/DDBJ whole genome shotgun (WGS) entry which is preliminary data.</text>
</comment>
<gene>
    <name evidence="2" type="ORF">GWK47_023570</name>
</gene>
<dbReference type="Proteomes" id="UP000770661">
    <property type="component" value="Unassembled WGS sequence"/>
</dbReference>